<dbReference type="GO" id="GO:0015630">
    <property type="term" value="C:microtubule cytoskeleton"/>
    <property type="evidence" value="ECO:0007669"/>
    <property type="project" value="UniProtKB-UniRule"/>
</dbReference>
<comment type="caution">
    <text evidence="7">The sequence shown here is derived from an EMBL/GenBank/DDBJ whole genome shotgun (WGS) entry which is preliminary data.</text>
</comment>
<dbReference type="GO" id="GO:0005634">
    <property type="term" value="C:nucleus"/>
    <property type="evidence" value="ECO:0007669"/>
    <property type="project" value="TreeGrafter"/>
</dbReference>
<gene>
    <name evidence="7" type="ORF">NDU88_001295</name>
</gene>
<evidence type="ECO:0000256" key="6">
    <source>
        <dbReference type="SAM" id="MobiDB-lite"/>
    </source>
</evidence>
<accession>A0AAV7LX86</accession>
<evidence type="ECO:0000256" key="4">
    <source>
        <dbReference type="RuleBase" id="RU367040"/>
    </source>
</evidence>
<reference evidence="7" key="1">
    <citation type="journal article" date="2022" name="bioRxiv">
        <title>Sequencing and chromosome-scale assembly of the giantPleurodeles waltlgenome.</title>
        <authorList>
            <person name="Brown T."/>
            <person name="Elewa A."/>
            <person name="Iarovenko S."/>
            <person name="Subramanian E."/>
            <person name="Araus A.J."/>
            <person name="Petzold A."/>
            <person name="Susuki M."/>
            <person name="Suzuki K.-i.T."/>
            <person name="Hayashi T."/>
            <person name="Toyoda A."/>
            <person name="Oliveira C."/>
            <person name="Osipova E."/>
            <person name="Leigh N.D."/>
            <person name="Simon A."/>
            <person name="Yun M.H."/>
        </authorList>
    </citation>
    <scope>NUCLEOTIDE SEQUENCE</scope>
    <source>
        <strain evidence="7">20211129_DDA</strain>
        <tissue evidence="7">Liver</tissue>
    </source>
</reference>
<dbReference type="PRINTS" id="PR00511">
    <property type="entry name" value="TEKTIN"/>
</dbReference>
<dbReference type="PANTHER" id="PTHR19960:SF12">
    <property type="entry name" value="TEKTIN-4"/>
    <property type="match status" value="1"/>
</dbReference>
<sequence>MSVCCVPPPSAPCPVPPRPVLISRPPVPQSVPPCSIPPPGPCEPALPLPSSGLATAGFRTAKYLPSEWAVRCQAGFAQSFADRDTSERGRQESKLLAAETEARSQRSQAGVTKGLGERLQDLHFWRSELCREIGDLTAETDLLLAQKRRLERALDATETPASIVSDNLQCRERRLGPDLVRDEVEVELIREMELIRNVQELLKRTVEQTVMQIRLNRDAKQTLEMDWSDKVEAYDIDDKCGRYNNQSTEIQFHHNSSKFEDYASTPESWSEFSHNNICKAEHERMASINLRTLIDNILQDTAEDMRQQCATVDRAFAKRCEEVEDARHKFENQLAKTLEEIGKQELNIASLKQAIKDKEAPLKVAQTRLYQRSFRPNVELCKDAVQFRLVNEVEELTESIRCLQQQLEEAEQSLMNMEDTRLSFVKEIAIKENSLFIDREKCMTHRTSFLLPSLAASSLKINEHRDTPLPRFCWLSLRASSFKDATGVDCCFSLATNASHLRALLSRVTTPLGHRRGSPSAFPLSRKQGLQAPHEPGTSSAFVAEAKQRLTRRLAGRHTTRLPETAELLPTVRHHQEAPLLVR</sequence>
<dbReference type="EMBL" id="JANPWB010000014">
    <property type="protein sequence ID" value="KAJ1096151.1"/>
    <property type="molecule type" value="Genomic_DNA"/>
</dbReference>
<organism evidence="7 8">
    <name type="scientific">Pleurodeles waltl</name>
    <name type="common">Iberian ribbed newt</name>
    <dbReference type="NCBI Taxonomy" id="8319"/>
    <lineage>
        <taxon>Eukaryota</taxon>
        <taxon>Metazoa</taxon>
        <taxon>Chordata</taxon>
        <taxon>Craniata</taxon>
        <taxon>Vertebrata</taxon>
        <taxon>Euteleostomi</taxon>
        <taxon>Amphibia</taxon>
        <taxon>Batrachia</taxon>
        <taxon>Caudata</taxon>
        <taxon>Salamandroidea</taxon>
        <taxon>Salamandridae</taxon>
        <taxon>Pleurodelinae</taxon>
        <taxon>Pleurodeles</taxon>
    </lineage>
</organism>
<dbReference type="InterPro" id="IPR048256">
    <property type="entry name" value="Tektin-like"/>
</dbReference>
<comment type="similarity">
    <text evidence="1 4">Belongs to the tektin family.</text>
</comment>
<feature type="compositionally biased region" description="Basic and acidic residues" evidence="6">
    <location>
        <begin position="81"/>
        <end position="93"/>
    </location>
</feature>
<evidence type="ECO:0000256" key="1">
    <source>
        <dbReference type="ARBA" id="ARBA00007209"/>
    </source>
</evidence>
<keyword evidence="2" id="KW-0963">Cytoplasm</keyword>
<evidence type="ECO:0000313" key="7">
    <source>
        <dbReference type="EMBL" id="KAJ1096151.1"/>
    </source>
</evidence>
<keyword evidence="8" id="KW-1185">Reference proteome</keyword>
<evidence type="ECO:0000256" key="2">
    <source>
        <dbReference type="ARBA" id="ARBA00022490"/>
    </source>
</evidence>
<dbReference type="GO" id="GO:0060271">
    <property type="term" value="P:cilium assembly"/>
    <property type="evidence" value="ECO:0007669"/>
    <property type="project" value="UniProtKB-UniRule"/>
</dbReference>
<dbReference type="PANTHER" id="PTHR19960">
    <property type="entry name" value="TEKTIN"/>
    <property type="match status" value="1"/>
</dbReference>
<name>A0AAV7LX86_PLEWA</name>
<comment type="subcellular location">
    <subcellularLocation>
        <location evidence="4">Cytoplasm</location>
        <location evidence="4">Cytoskeleton</location>
        <location evidence="4">Cilium axoneme</location>
    </subcellularLocation>
</comment>
<feature type="coiled-coil region" evidence="5">
    <location>
        <begin position="320"/>
        <end position="354"/>
    </location>
</feature>
<keyword evidence="4" id="KW-0969">Cilium</keyword>
<keyword evidence="4" id="KW-0282">Flagellum</keyword>
<keyword evidence="3 5" id="KW-0175">Coiled coil</keyword>
<evidence type="ECO:0000313" key="8">
    <source>
        <dbReference type="Proteomes" id="UP001066276"/>
    </source>
</evidence>
<dbReference type="AlphaFoldDB" id="A0AAV7LX86"/>
<evidence type="ECO:0000256" key="3">
    <source>
        <dbReference type="ARBA" id="ARBA00023054"/>
    </source>
</evidence>
<protein>
    <recommendedName>
        <fullName evidence="4">Tektin</fullName>
    </recommendedName>
</protein>
<feature type="coiled-coil region" evidence="5">
    <location>
        <begin position="393"/>
        <end position="427"/>
    </location>
</feature>
<dbReference type="Pfam" id="PF03148">
    <property type="entry name" value="Tektin"/>
    <property type="match status" value="1"/>
</dbReference>
<feature type="region of interest" description="Disordered" evidence="6">
    <location>
        <begin position="512"/>
        <end position="538"/>
    </location>
</feature>
<dbReference type="InterPro" id="IPR000435">
    <property type="entry name" value="Tektins"/>
</dbReference>
<dbReference type="GO" id="GO:0060294">
    <property type="term" value="P:cilium movement involved in cell motility"/>
    <property type="evidence" value="ECO:0007669"/>
    <property type="project" value="UniProtKB-UniRule"/>
</dbReference>
<dbReference type="GO" id="GO:0005930">
    <property type="term" value="C:axoneme"/>
    <property type="evidence" value="ECO:0007669"/>
    <property type="project" value="UniProtKB-SubCell"/>
</dbReference>
<proteinExistence type="inferred from homology"/>
<dbReference type="Proteomes" id="UP001066276">
    <property type="component" value="Chromosome 10"/>
</dbReference>
<keyword evidence="4" id="KW-0966">Cell projection</keyword>
<dbReference type="GO" id="GO:0036126">
    <property type="term" value="C:sperm flagellum"/>
    <property type="evidence" value="ECO:0007669"/>
    <property type="project" value="TreeGrafter"/>
</dbReference>
<feature type="region of interest" description="Disordered" evidence="6">
    <location>
        <begin position="81"/>
        <end position="112"/>
    </location>
</feature>
<evidence type="ECO:0000256" key="5">
    <source>
        <dbReference type="SAM" id="Coils"/>
    </source>
</evidence>